<keyword evidence="5" id="KW-0560">Oxidoreductase</keyword>
<evidence type="ECO:0000256" key="1">
    <source>
        <dbReference type="ARBA" id="ARBA00001974"/>
    </source>
</evidence>
<evidence type="ECO:0000256" key="4">
    <source>
        <dbReference type="ARBA" id="ARBA00022827"/>
    </source>
</evidence>
<evidence type="ECO:0000256" key="5">
    <source>
        <dbReference type="ARBA" id="ARBA00023002"/>
    </source>
</evidence>
<evidence type="ECO:0000256" key="2">
    <source>
        <dbReference type="ARBA" id="ARBA00010790"/>
    </source>
</evidence>
<dbReference type="PANTHER" id="PTHR47470">
    <property type="entry name" value="CHOLESTEROL OXIDASE"/>
    <property type="match status" value="1"/>
</dbReference>
<dbReference type="InterPro" id="IPR003953">
    <property type="entry name" value="FAD-dep_OxRdtase_2_FAD-bd"/>
</dbReference>
<dbReference type="Pfam" id="PF00890">
    <property type="entry name" value="FAD_binding_2"/>
    <property type="match status" value="1"/>
</dbReference>
<comment type="similarity">
    <text evidence="2">Belongs to the GMC oxidoreductase family.</text>
</comment>
<accession>A0A4R0JWM4</accession>
<proteinExistence type="inferred from homology"/>
<dbReference type="InterPro" id="IPR052542">
    <property type="entry name" value="Cholesterol_Oxidase"/>
</dbReference>
<comment type="cofactor">
    <cofactor evidence="1">
        <name>FAD</name>
        <dbReference type="ChEBI" id="CHEBI:57692"/>
    </cofactor>
</comment>
<dbReference type="Proteomes" id="UP000293342">
    <property type="component" value="Unassembled WGS sequence"/>
</dbReference>
<dbReference type="PANTHER" id="PTHR47470:SF1">
    <property type="entry name" value="FAD-DEPENDENT OXIDOREDUCTASE 2 FAD BINDING DOMAIN-CONTAINING PROTEIN"/>
    <property type="match status" value="1"/>
</dbReference>
<keyword evidence="3" id="KW-0285">Flavoprotein</keyword>
<dbReference type="AlphaFoldDB" id="A0A4R0JWM4"/>
<name>A0A4R0JWM4_9ACTN</name>
<keyword evidence="4" id="KW-0274">FAD</keyword>
<dbReference type="RefSeq" id="WP_131513253.1">
    <property type="nucleotide sequence ID" value="NZ_SJKD01000002.1"/>
</dbReference>
<keyword evidence="8" id="KW-1185">Reference proteome</keyword>
<evidence type="ECO:0000259" key="6">
    <source>
        <dbReference type="Pfam" id="PF00890"/>
    </source>
</evidence>
<sequence length="55" mass="5887">MVKEVSIARFDYDVLVVGSGFGGSVAALCTAEKGYRVGVLESGKRWNDADIPKSH</sequence>
<protein>
    <submittedName>
        <fullName evidence="7">FAD-binding protein</fullName>
    </submittedName>
</protein>
<dbReference type="GO" id="GO:0016491">
    <property type="term" value="F:oxidoreductase activity"/>
    <property type="evidence" value="ECO:0007669"/>
    <property type="project" value="UniProtKB-KW"/>
</dbReference>
<comment type="caution">
    <text evidence="7">The sequence shown here is derived from an EMBL/GenBank/DDBJ whole genome shotgun (WGS) entry which is preliminary data.</text>
</comment>
<dbReference type="Gene3D" id="3.50.50.60">
    <property type="entry name" value="FAD/NAD(P)-binding domain"/>
    <property type="match status" value="1"/>
</dbReference>
<organism evidence="7 8">
    <name type="scientific">Kribbella capetownensis</name>
    <dbReference type="NCBI Taxonomy" id="1572659"/>
    <lineage>
        <taxon>Bacteria</taxon>
        <taxon>Bacillati</taxon>
        <taxon>Actinomycetota</taxon>
        <taxon>Actinomycetes</taxon>
        <taxon>Propionibacteriales</taxon>
        <taxon>Kribbellaceae</taxon>
        <taxon>Kribbella</taxon>
    </lineage>
</organism>
<evidence type="ECO:0000313" key="7">
    <source>
        <dbReference type="EMBL" id="TCC50614.1"/>
    </source>
</evidence>
<feature type="domain" description="FAD-dependent oxidoreductase 2 FAD-binding" evidence="6">
    <location>
        <begin position="13"/>
        <end position="45"/>
    </location>
</feature>
<dbReference type="InterPro" id="IPR036188">
    <property type="entry name" value="FAD/NAD-bd_sf"/>
</dbReference>
<dbReference type="EMBL" id="SJKD01000002">
    <property type="protein sequence ID" value="TCC50614.1"/>
    <property type="molecule type" value="Genomic_DNA"/>
</dbReference>
<reference evidence="7 8" key="1">
    <citation type="submission" date="2019-02" db="EMBL/GenBank/DDBJ databases">
        <title>Kribbella capetownensis sp. nov. and Kribbella speibonae sp. nov., isolated from soil.</title>
        <authorList>
            <person name="Curtis S.M."/>
            <person name="Norton I."/>
            <person name="Everest G.J."/>
            <person name="Meyers P.R."/>
        </authorList>
    </citation>
    <scope>NUCLEOTIDE SEQUENCE [LARGE SCALE GENOMIC DNA]</scope>
    <source>
        <strain evidence="7 8">YM53</strain>
    </source>
</reference>
<gene>
    <name evidence="7" type="ORF">E0H75_10420</name>
</gene>
<dbReference type="SUPFAM" id="SSF51905">
    <property type="entry name" value="FAD/NAD(P)-binding domain"/>
    <property type="match status" value="1"/>
</dbReference>
<evidence type="ECO:0000313" key="8">
    <source>
        <dbReference type="Proteomes" id="UP000293342"/>
    </source>
</evidence>
<evidence type="ECO:0000256" key="3">
    <source>
        <dbReference type="ARBA" id="ARBA00022630"/>
    </source>
</evidence>